<dbReference type="PATRIC" id="fig|345073.21.peg.3435"/>
<reference evidence="1 2" key="1">
    <citation type="submission" date="2007-03" db="EMBL/GenBank/DDBJ databases">
        <authorList>
            <person name="Heidelberg J."/>
        </authorList>
    </citation>
    <scope>NUCLEOTIDE SEQUENCE [LARGE SCALE GENOMIC DNA]</scope>
    <source>
        <strain evidence="2">ATCC 39541 / Classical Ogawa 395 / O395</strain>
    </source>
</reference>
<accession>A0A0H3AGA4</accession>
<evidence type="ECO:0000313" key="1">
    <source>
        <dbReference type="EMBL" id="ABQ19399.1"/>
    </source>
</evidence>
<evidence type="ECO:0000313" key="2">
    <source>
        <dbReference type="Proteomes" id="UP000000249"/>
    </source>
</evidence>
<sequence>MSAFFHFSAPNKSKNLVLQLIKISNPLKSQSLAEFTP</sequence>
<dbReference type="KEGG" id="vcr:VC395_A0702"/>
<organism evidence="1 2">
    <name type="scientific">Vibrio cholerae serotype O1 (strain ATCC 39541 / Classical Ogawa 395 / O395)</name>
    <dbReference type="NCBI Taxonomy" id="345073"/>
    <lineage>
        <taxon>Bacteria</taxon>
        <taxon>Pseudomonadati</taxon>
        <taxon>Pseudomonadota</taxon>
        <taxon>Gammaproteobacteria</taxon>
        <taxon>Vibrionales</taxon>
        <taxon>Vibrionaceae</taxon>
        <taxon>Vibrio</taxon>
    </lineage>
</organism>
<dbReference type="AlphaFoldDB" id="A0A0H3AGA4"/>
<dbReference type="Proteomes" id="UP000000249">
    <property type="component" value="Chromosome 2"/>
</dbReference>
<protein>
    <submittedName>
        <fullName evidence="1">Uncharacterized protein</fullName>
    </submittedName>
</protein>
<dbReference type="EMBL" id="CP000626">
    <property type="protein sequence ID" value="ABQ19399.1"/>
    <property type="molecule type" value="Genomic_DNA"/>
</dbReference>
<gene>
    <name evidence="1" type="ordered locus">VC0395_0555</name>
</gene>
<name>A0A0H3AGA4_VIBC3</name>
<dbReference type="KEGG" id="vco:VC0395_0555"/>
<proteinExistence type="predicted"/>